<evidence type="ECO:0000313" key="1">
    <source>
        <dbReference type="EMBL" id="THU77448.1"/>
    </source>
</evidence>
<dbReference type="AlphaFoldDB" id="A0A4S8KQ56"/>
<feature type="non-terminal residue" evidence="1">
    <location>
        <position position="79"/>
    </location>
</feature>
<accession>A0A4S8KQ56</accession>
<gene>
    <name evidence="1" type="ORF">K435DRAFT_91247</name>
</gene>
<name>A0A4S8KQ56_DENBC</name>
<dbReference type="Proteomes" id="UP000297245">
    <property type="component" value="Unassembled WGS sequence"/>
</dbReference>
<keyword evidence="2" id="KW-1185">Reference proteome</keyword>
<sequence length="79" mass="9110">MEMEGVKRAATWRWEESEWGVLVRKEGVHPLHRNIYRTLSDNSASGFSGSVLVNSAGSIAYVSLWFDNPMRVTWLRTWP</sequence>
<dbReference type="EMBL" id="ML180432">
    <property type="protein sequence ID" value="THU77448.1"/>
    <property type="molecule type" value="Genomic_DNA"/>
</dbReference>
<protein>
    <submittedName>
        <fullName evidence="1">Uncharacterized protein</fullName>
    </submittedName>
</protein>
<evidence type="ECO:0000313" key="2">
    <source>
        <dbReference type="Proteomes" id="UP000297245"/>
    </source>
</evidence>
<organism evidence="1 2">
    <name type="scientific">Dendrothele bispora (strain CBS 962.96)</name>
    <dbReference type="NCBI Taxonomy" id="1314807"/>
    <lineage>
        <taxon>Eukaryota</taxon>
        <taxon>Fungi</taxon>
        <taxon>Dikarya</taxon>
        <taxon>Basidiomycota</taxon>
        <taxon>Agaricomycotina</taxon>
        <taxon>Agaricomycetes</taxon>
        <taxon>Agaricomycetidae</taxon>
        <taxon>Agaricales</taxon>
        <taxon>Agaricales incertae sedis</taxon>
        <taxon>Dendrothele</taxon>
    </lineage>
</organism>
<reference evidence="1 2" key="1">
    <citation type="journal article" date="2019" name="Nat. Ecol. Evol.">
        <title>Megaphylogeny resolves global patterns of mushroom evolution.</title>
        <authorList>
            <person name="Varga T."/>
            <person name="Krizsan K."/>
            <person name="Foldi C."/>
            <person name="Dima B."/>
            <person name="Sanchez-Garcia M."/>
            <person name="Sanchez-Ramirez S."/>
            <person name="Szollosi G.J."/>
            <person name="Szarkandi J.G."/>
            <person name="Papp V."/>
            <person name="Albert L."/>
            <person name="Andreopoulos W."/>
            <person name="Angelini C."/>
            <person name="Antonin V."/>
            <person name="Barry K.W."/>
            <person name="Bougher N.L."/>
            <person name="Buchanan P."/>
            <person name="Buyck B."/>
            <person name="Bense V."/>
            <person name="Catcheside P."/>
            <person name="Chovatia M."/>
            <person name="Cooper J."/>
            <person name="Damon W."/>
            <person name="Desjardin D."/>
            <person name="Finy P."/>
            <person name="Geml J."/>
            <person name="Haridas S."/>
            <person name="Hughes K."/>
            <person name="Justo A."/>
            <person name="Karasinski D."/>
            <person name="Kautmanova I."/>
            <person name="Kiss B."/>
            <person name="Kocsube S."/>
            <person name="Kotiranta H."/>
            <person name="LaButti K.M."/>
            <person name="Lechner B.E."/>
            <person name="Liimatainen K."/>
            <person name="Lipzen A."/>
            <person name="Lukacs Z."/>
            <person name="Mihaltcheva S."/>
            <person name="Morgado L.N."/>
            <person name="Niskanen T."/>
            <person name="Noordeloos M.E."/>
            <person name="Ohm R.A."/>
            <person name="Ortiz-Santana B."/>
            <person name="Ovrebo C."/>
            <person name="Racz N."/>
            <person name="Riley R."/>
            <person name="Savchenko A."/>
            <person name="Shiryaev A."/>
            <person name="Soop K."/>
            <person name="Spirin V."/>
            <person name="Szebenyi C."/>
            <person name="Tomsovsky M."/>
            <person name="Tulloss R.E."/>
            <person name="Uehling J."/>
            <person name="Grigoriev I.V."/>
            <person name="Vagvolgyi C."/>
            <person name="Papp T."/>
            <person name="Martin F.M."/>
            <person name="Miettinen O."/>
            <person name="Hibbett D.S."/>
            <person name="Nagy L.G."/>
        </authorList>
    </citation>
    <scope>NUCLEOTIDE SEQUENCE [LARGE SCALE GENOMIC DNA]</scope>
    <source>
        <strain evidence="1 2">CBS 962.96</strain>
    </source>
</reference>
<proteinExistence type="predicted"/>